<dbReference type="EMBL" id="JBIASD010000007">
    <property type="protein sequence ID" value="MFF3666474.1"/>
    <property type="molecule type" value="Genomic_DNA"/>
</dbReference>
<dbReference type="RefSeq" id="WP_387411017.1">
    <property type="nucleotide sequence ID" value="NZ_JBIASD010000007.1"/>
</dbReference>
<feature type="non-terminal residue" evidence="1">
    <location>
        <position position="80"/>
    </location>
</feature>
<comment type="caution">
    <text evidence="1">The sequence shown here is derived from an EMBL/GenBank/DDBJ whole genome shotgun (WGS) entry which is preliminary data.</text>
</comment>
<evidence type="ECO:0000313" key="2">
    <source>
        <dbReference type="Proteomes" id="UP001602013"/>
    </source>
</evidence>
<gene>
    <name evidence="1" type="ORF">ACFYXI_12840</name>
</gene>
<protein>
    <submittedName>
        <fullName evidence="1">Uncharacterized protein</fullName>
    </submittedName>
</protein>
<keyword evidence="2" id="KW-1185">Reference proteome</keyword>
<dbReference type="Proteomes" id="UP001602013">
    <property type="component" value="Unassembled WGS sequence"/>
</dbReference>
<sequence>MADLAAIERTGILRAAGGGVAGEGVVRELVVVVLFLTRLRAAGGGEQDGDHAVVVQAGHAAVQQAEEHIRADVVDRGVQA</sequence>
<accession>A0ABW6SNE2</accession>
<name>A0ABW6SNE2_9ACTN</name>
<organism evidence="1 2">
    <name type="scientific">Microtetraspora malaysiensis</name>
    <dbReference type="NCBI Taxonomy" id="161358"/>
    <lineage>
        <taxon>Bacteria</taxon>
        <taxon>Bacillati</taxon>
        <taxon>Actinomycetota</taxon>
        <taxon>Actinomycetes</taxon>
        <taxon>Streptosporangiales</taxon>
        <taxon>Streptosporangiaceae</taxon>
        <taxon>Microtetraspora</taxon>
    </lineage>
</organism>
<proteinExistence type="predicted"/>
<reference evidence="1 2" key="1">
    <citation type="submission" date="2024-10" db="EMBL/GenBank/DDBJ databases">
        <title>The Natural Products Discovery Center: Release of the First 8490 Sequenced Strains for Exploring Actinobacteria Biosynthetic Diversity.</title>
        <authorList>
            <person name="Kalkreuter E."/>
            <person name="Kautsar S.A."/>
            <person name="Yang D."/>
            <person name="Bader C.D."/>
            <person name="Teijaro C.N."/>
            <person name="Fluegel L."/>
            <person name="Davis C.M."/>
            <person name="Simpson J.R."/>
            <person name="Lauterbach L."/>
            <person name="Steele A.D."/>
            <person name="Gui C."/>
            <person name="Meng S."/>
            <person name="Li G."/>
            <person name="Viehrig K."/>
            <person name="Ye F."/>
            <person name="Su P."/>
            <person name="Kiefer A.F."/>
            <person name="Nichols A."/>
            <person name="Cepeda A.J."/>
            <person name="Yan W."/>
            <person name="Fan B."/>
            <person name="Jiang Y."/>
            <person name="Adhikari A."/>
            <person name="Zheng C.-J."/>
            <person name="Schuster L."/>
            <person name="Cowan T.M."/>
            <person name="Smanski M.J."/>
            <person name="Chevrette M.G."/>
            <person name="De Carvalho L.P.S."/>
            <person name="Shen B."/>
        </authorList>
    </citation>
    <scope>NUCLEOTIDE SEQUENCE [LARGE SCALE GENOMIC DNA]</scope>
    <source>
        <strain evidence="1 2">NPDC002173</strain>
    </source>
</reference>
<evidence type="ECO:0000313" key="1">
    <source>
        <dbReference type="EMBL" id="MFF3666474.1"/>
    </source>
</evidence>